<name>A0A7W3THW1_9ACTN</name>
<dbReference type="AlphaFoldDB" id="A0A7W3THW1"/>
<dbReference type="InterPro" id="IPR029016">
    <property type="entry name" value="GAF-like_dom_sf"/>
</dbReference>
<dbReference type="PANTHER" id="PTHR43156:SF2">
    <property type="entry name" value="STAGE II SPORULATION PROTEIN E"/>
    <property type="match status" value="1"/>
</dbReference>
<dbReference type="SUPFAM" id="SSF55781">
    <property type="entry name" value="GAF domain-like"/>
    <property type="match status" value="1"/>
</dbReference>
<comment type="caution">
    <text evidence="3">The sequence shown here is derived from an EMBL/GenBank/DDBJ whole genome shotgun (WGS) entry which is preliminary data.</text>
</comment>
<dbReference type="Gene3D" id="3.30.450.40">
    <property type="match status" value="1"/>
</dbReference>
<dbReference type="Proteomes" id="UP000538929">
    <property type="component" value="Unassembled WGS sequence"/>
</dbReference>
<proteinExistence type="predicted"/>
<sequence length="318" mass="34072">SVGFPPGHPPMRTLLGVALSARGGRYGNLYLADRRDGRPFDERDEEVLVALAGAAGVAIENARLFEQVRDGAEQFQRLLLPELPAPRPFTVAGAYRPAAVPGRLGGDWYDALTLPDGTLVAVIGDVIGHDLRAAAGMSRIRNMLRALLYDRHEPPAEVLCRLDHMGRAMSDLPMTTACLVRIAPGPSGGDGWNIDWSTAGHPPPLVLDPAGGARQLGGEPGLPLGVDPDRPRPGHHRSLPPGAVLVLFTDGLVEHPRRSLDEGMAELVRLAEERVGLPPRRLCEELMEHHPGGPRQCHQHLLVAFVEGAAVAAVGEIE</sequence>
<evidence type="ECO:0000256" key="1">
    <source>
        <dbReference type="ARBA" id="ARBA00022801"/>
    </source>
</evidence>
<dbReference type="PANTHER" id="PTHR43156">
    <property type="entry name" value="STAGE II SPORULATION PROTEIN E-RELATED"/>
    <property type="match status" value="1"/>
</dbReference>
<dbReference type="EMBL" id="VKHT01001427">
    <property type="protein sequence ID" value="MBB0247162.1"/>
    <property type="molecule type" value="Genomic_DNA"/>
</dbReference>
<dbReference type="Pfam" id="PF07228">
    <property type="entry name" value="SpoIIE"/>
    <property type="match status" value="1"/>
</dbReference>
<feature type="non-terminal residue" evidence="3">
    <location>
        <position position="318"/>
    </location>
</feature>
<feature type="domain" description="PPM-type phosphatase" evidence="2">
    <location>
        <begin position="89"/>
        <end position="306"/>
    </location>
</feature>
<dbReference type="InterPro" id="IPR036457">
    <property type="entry name" value="PPM-type-like_dom_sf"/>
</dbReference>
<evidence type="ECO:0000313" key="3">
    <source>
        <dbReference type="EMBL" id="MBB0247162.1"/>
    </source>
</evidence>
<feature type="non-terminal residue" evidence="3">
    <location>
        <position position="1"/>
    </location>
</feature>
<accession>A0A7W3THW1</accession>
<dbReference type="GO" id="GO:0016791">
    <property type="term" value="F:phosphatase activity"/>
    <property type="evidence" value="ECO:0007669"/>
    <property type="project" value="TreeGrafter"/>
</dbReference>
<gene>
    <name evidence="3" type="ORF">FNQ90_24305</name>
</gene>
<keyword evidence="1" id="KW-0378">Hydrolase</keyword>
<organism evidence="3 4">
    <name type="scientific">Streptomyces alkaliphilus</name>
    <dbReference type="NCBI Taxonomy" id="1472722"/>
    <lineage>
        <taxon>Bacteria</taxon>
        <taxon>Bacillati</taxon>
        <taxon>Actinomycetota</taxon>
        <taxon>Actinomycetes</taxon>
        <taxon>Kitasatosporales</taxon>
        <taxon>Streptomycetaceae</taxon>
        <taxon>Streptomyces</taxon>
    </lineage>
</organism>
<dbReference type="Gene3D" id="3.60.40.10">
    <property type="entry name" value="PPM-type phosphatase domain"/>
    <property type="match status" value="1"/>
</dbReference>
<dbReference type="InterPro" id="IPR001932">
    <property type="entry name" value="PPM-type_phosphatase-like_dom"/>
</dbReference>
<dbReference type="SUPFAM" id="SSF81606">
    <property type="entry name" value="PP2C-like"/>
    <property type="match status" value="1"/>
</dbReference>
<dbReference type="InterPro" id="IPR052016">
    <property type="entry name" value="Bact_Sigma-Reg"/>
</dbReference>
<dbReference type="SMART" id="SM00331">
    <property type="entry name" value="PP2C_SIG"/>
    <property type="match status" value="1"/>
</dbReference>
<keyword evidence="4" id="KW-1185">Reference proteome</keyword>
<evidence type="ECO:0000313" key="4">
    <source>
        <dbReference type="Proteomes" id="UP000538929"/>
    </source>
</evidence>
<reference evidence="4" key="1">
    <citation type="submission" date="2019-10" db="EMBL/GenBank/DDBJ databases">
        <title>Streptomyces sp. nov., a novel actinobacterium isolated from alkaline environment.</title>
        <authorList>
            <person name="Golinska P."/>
        </authorList>
    </citation>
    <scope>NUCLEOTIDE SEQUENCE [LARGE SCALE GENOMIC DNA]</scope>
    <source>
        <strain evidence="4">DSM 42118</strain>
    </source>
</reference>
<protein>
    <submittedName>
        <fullName evidence="3">SpoIIE family protein phosphatase</fullName>
    </submittedName>
</protein>
<evidence type="ECO:0000259" key="2">
    <source>
        <dbReference type="SMART" id="SM00331"/>
    </source>
</evidence>